<proteinExistence type="predicted"/>
<dbReference type="EMBL" id="KV919444">
    <property type="protein sequence ID" value="OSX69678.1"/>
    <property type="molecule type" value="Genomic_DNA"/>
</dbReference>
<feature type="compositionally biased region" description="Pro residues" evidence="1">
    <location>
        <begin position="121"/>
        <end position="130"/>
    </location>
</feature>
<feature type="compositionally biased region" description="Basic residues" evidence="1">
    <location>
        <begin position="106"/>
        <end position="120"/>
    </location>
</feature>
<dbReference type="Proteomes" id="UP000218209">
    <property type="component" value="Unassembled WGS sequence"/>
</dbReference>
<name>A0A1X6NM65_PORUM</name>
<organism evidence="2 3">
    <name type="scientific">Porphyra umbilicalis</name>
    <name type="common">Purple laver</name>
    <name type="synonym">Red alga</name>
    <dbReference type="NCBI Taxonomy" id="2786"/>
    <lineage>
        <taxon>Eukaryota</taxon>
        <taxon>Rhodophyta</taxon>
        <taxon>Bangiophyceae</taxon>
        <taxon>Bangiales</taxon>
        <taxon>Bangiaceae</taxon>
        <taxon>Porphyra</taxon>
    </lineage>
</organism>
<keyword evidence="3" id="KW-1185">Reference proteome</keyword>
<evidence type="ECO:0000313" key="2">
    <source>
        <dbReference type="EMBL" id="OSX69678.1"/>
    </source>
</evidence>
<reference evidence="2 3" key="1">
    <citation type="submission" date="2017-03" db="EMBL/GenBank/DDBJ databases">
        <title>WGS assembly of Porphyra umbilicalis.</title>
        <authorList>
            <person name="Brawley S.H."/>
            <person name="Blouin N.A."/>
            <person name="Ficko-Blean E."/>
            <person name="Wheeler G.L."/>
            <person name="Lohr M."/>
            <person name="Goodson H.V."/>
            <person name="Jenkins J.W."/>
            <person name="Blaby-Haas C.E."/>
            <person name="Helliwell K.E."/>
            <person name="Chan C."/>
            <person name="Marriage T."/>
            <person name="Bhattacharya D."/>
            <person name="Klein A.S."/>
            <person name="Badis Y."/>
            <person name="Brodie J."/>
            <person name="Cao Y."/>
            <person name="Collen J."/>
            <person name="Dittami S.M."/>
            <person name="Gachon C.M."/>
            <person name="Green B.R."/>
            <person name="Karpowicz S."/>
            <person name="Kim J.W."/>
            <person name="Kudahl U."/>
            <person name="Lin S."/>
            <person name="Michel G."/>
            <person name="Mittag M."/>
            <person name="Olson B.J."/>
            <person name="Pangilinan J."/>
            <person name="Peng Y."/>
            <person name="Qiu H."/>
            <person name="Shu S."/>
            <person name="Singer J.T."/>
            <person name="Smith A.G."/>
            <person name="Sprecher B.N."/>
            <person name="Wagner V."/>
            <person name="Wang W."/>
            <person name="Wang Z.-Y."/>
            <person name="Yan J."/>
            <person name="Yarish C."/>
            <person name="Zoeuner-Riek S."/>
            <person name="Zhuang Y."/>
            <person name="Zou Y."/>
            <person name="Lindquist E.A."/>
            <person name="Grimwood J."/>
            <person name="Barry K."/>
            <person name="Rokhsar D.S."/>
            <person name="Schmutz J."/>
            <person name="Stiller J.W."/>
            <person name="Grossman A.R."/>
            <person name="Prochnik S.E."/>
        </authorList>
    </citation>
    <scope>NUCLEOTIDE SEQUENCE [LARGE SCALE GENOMIC DNA]</scope>
    <source>
        <strain evidence="2">4086291</strain>
    </source>
</reference>
<protein>
    <submittedName>
        <fullName evidence="2">Uncharacterized protein</fullName>
    </submittedName>
</protein>
<accession>A0A1X6NM65</accession>
<feature type="region of interest" description="Disordered" evidence="1">
    <location>
        <begin position="106"/>
        <end position="159"/>
    </location>
</feature>
<dbReference type="AlphaFoldDB" id="A0A1X6NM65"/>
<sequence length="159" mass="18432">MLRICLRRAGIIVSAPTNHPHPPAHHGHRIHHTYRATDPSRVPRPPLYSPSFCQSPFSPLVRILHPSPPRCCARPRAVCSPAPRLPPPRRRRCDRCRAWTTWRPRSKRRRPFGCASRRRPNSPPSPPNSPRSPRRARRPRRPRLPRRTSRPSWSLTGLL</sequence>
<feature type="compositionally biased region" description="Basic residues" evidence="1">
    <location>
        <begin position="132"/>
        <end position="149"/>
    </location>
</feature>
<evidence type="ECO:0000256" key="1">
    <source>
        <dbReference type="SAM" id="MobiDB-lite"/>
    </source>
</evidence>
<gene>
    <name evidence="2" type="ORF">BU14_1283s0002</name>
</gene>
<evidence type="ECO:0000313" key="3">
    <source>
        <dbReference type="Proteomes" id="UP000218209"/>
    </source>
</evidence>